<proteinExistence type="predicted"/>
<reference evidence="9 10" key="1">
    <citation type="submission" date="2018-02" db="EMBL/GenBank/DDBJ databases">
        <title>Genome sequencing of Solimonas sp. HR-BB.</title>
        <authorList>
            <person name="Lee Y."/>
            <person name="Jeon C.O."/>
        </authorList>
    </citation>
    <scope>NUCLEOTIDE SEQUENCE [LARGE SCALE GENOMIC DNA]</scope>
    <source>
        <strain evidence="9 10">HR-BB</strain>
    </source>
</reference>
<dbReference type="EMBL" id="PSNW01000004">
    <property type="protein sequence ID" value="PPE74321.1"/>
    <property type="molecule type" value="Genomic_DNA"/>
</dbReference>
<dbReference type="PANTHER" id="PTHR43738:SF3">
    <property type="entry name" value="ABC TRANSPORTER PERMEASE"/>
    <property type="match status" value="1"/>
</dbReference>
<evidence type="ECO:0000256" key="5">
    <source>
        <dbReference type="ARBA" id="ARBA00023136"/>
    </source>
</evidence>
<feature type="domain" description="MacB-like periplasmic core" evidence="8">
    <location>
        <begin position="19"/>
        <end position="230"/>
    </location>
</feature>
<dbReference type="InterPro" id="IPR003838">
    <property type="entry name" value="ABC3_permease_C"/>
</dbReference>
<dbReference type="Pfam" id="PF02687">
    <property type="entry name" value="FtsX"/>
    <property type="match status" value="1"/>
</dbReference>
<evidence type="ECO:0000259" key="8">
    <source>
        <dbReference type="Pfam" id="PF12704"/>
    </source>
</evidence>
<evidence type="ECO:0000313" key="10">
    <source>
        <dbReference type="Proteomes" id="UP000238220"/>
    </source>
</evidence>
<dbReference type="RefSeq" id="WP_104230209.1">
    <property type="nucleotide sequence ID" value="NZ_PSNW01000004.1"/>
</dbReference>
<dbReference type="InterPro" id="IPR051125">
    <property type="entry name" value="ABC-4/HrtB_transporter"/>
</dbReference>
<keyword evidence="4 6" id="KW-1133">Transmembrane helix</keyword>
<keyword evidence="5 6" id="KW-0472">Membrane</keyword>
<organism evidence="9 10">
    <name type="scientific">Solimonas fluminis</name>
    <dbReference type="NCBI Taxonomy" id="2086571"/>
    <lineage>
        <taxon>Bacteria</taxon>
        <taxon>Pseudomonadati</taxon>
        <taxon>Pseudomonadota</taxon>
        <taxon>Gammaproteobacteria</taxon>
        <taxon>Nevskiales</taxon>
        <taxon>Nevskiaceae</taxon>
        <taxon>Solimonas</taxon>
    </lineage>
</organism>
<feature type="domain" description="ABC3 transporter permease C-terminal" evidence="7">
    <location>
        <begin position="265"/>
        <end position="375"/>
    </location>
</feature>
<evidence type="ECO:0000256" key="6">
    <source>
        <dbReference type="SAM" id="Phobius"/>
    </source>
</evidence>
<keyword evidence="3 6" id="KW-0812">Transmembrane</keyword>
<accession>A0A2S5TH88</accession>
<sequence length="383" mass="42658">MKYFPLIWSALWRKKPRTIYTMLSIVVAFLLFGMLQAVAVGMSKSFEISGADRLFTAGKFSFTEILPLGYYSRIKSTPGVQLVSHASWFGGVYQDERNMFPQLAVDHETYLEMYDEFIVDEAARKEWARNKTGALVGKGLAQKFGWKVGDRIPIQASIWPKRDGRNDWEFDIVGLLDGKDENAKAQAEVLLFRFDYFDEARQFGQGYVGWYLEKVSDPAQAGSVAAAIDRQFANSPKETRTDSEKAFNQAFMKQLGDIQLIIQSILGAVFFTLLFLTGNTMMQSVRERIPELAVLKTIGFSDRSVLALVLSESLLLCVIAALAGLGIATFLMPGLAAKMPGLYMPPEVWAMGLGVAGLLAFIVGFPPAWRAMRLDIVHALSAR</sequence>
<dbReference type="InterPro" id="IPR025857">
    <property type="entry name" value="MacB_PCD"/>
</dbReference>
<dbReference type="PANTHER" id="PTHR43738">
    <property type="entry name" value="ABC TRANSPORTER, MEMBRANE PROTEIN"/>
    <property type="match status" value="1"/>
</dbReference>
<comment type="caution">
    <text evidence="9">The sequence shown here is derived from an EMBL/GenBank/DDBJ whole genome shotgun (WGS) entry which is preliminary data.</text>
</comment>
<evidence type="ECO:0000256" key="2">
    <source>
        <dbReference type="ARBA" id="ARBA00022475"/>
    </source>
</evidence>
<dbReference type="Pfam" id="PF12704">
    <property type="entry name" value="MacB_PCD"/>
    <property type="match status" value="1"/>
</dbReference>
<keyword evidence="2" id="KW-1003">Cell membrane</keyword>
<evidence type="ECO:0000256" key="3">
    <source>
        <dbReference type="ARBA" id="ARBA00022692"/>
    </source>
</evidence>
<evidence type="ECO:0000256" key="4">
    <source>
        <dbReference type="ARBA" id="ARBA00022989"/>
    </source>
</evidence>
<evidence type="ECO:0000259" key="7">
    <source>
        <dbReference type="Pfam" id="PF02687"/>
    </source>
</evidence>
<comment type="subcellular location">
    <subcellularLocation>
        <location evidence="1">Cell membrane</location>
        <topology evidence="1">Multi-pass membrane protein</topology>
    </subcellularLocation>
</comment>
<name>A0A2S5TH88_9GAMM</name>
<feature type="transmembrane region" description="Helical" evidence="6">
    <location>
        <begin position="305"/>
        <end position="328"/>
    </location>
</feature>
<gene>
    <name evidence="9" type="ORF">C3942_09850</name>
</gene>
<dbReference type="OrthoDB" id="9775474at2"/>
<protein>
    <submittedName>
        <fullName evidence="9">Uncharacterized protein</fullName>
    </submittedName>
</protein>
<dbReference type="GO" id="GO:0005886">
    <property type="term" value="C:plasma membrane"/>
    <property type="evidence" value="ECO:0007669"/>
    <property type="project" value="UniProtKB-SubCell"/>
</dbReference>
<feature type="transmembrane region" description="Helical" evidence="6">
    <location>
        <begin position="348"/>
        <end position="369"/>
    </location>
</feature>
<evidence type="ECO:0000256" key="1">
    <source>
        <dbReference type="ARBA" id="ARBA00004651"/>
    </source>
</evidence>
<dbReference type="Proteomes" id="UP000238220">
    <property type="component" value="Unassembled WGS sequence"/>
</dbReference>
<evidence type="ECO:0000313" key="9">
    <source>
        <dbReference type="EMBL" id="PPE74321.1"/>
    </source>
</evidence>
<keyword evidence="10" id="KW-1185">Reference proteome</keyword>
<feature type="transmembrane region" description="Helical" evidence="6">
    <location>
        <begin position="260"/>
        <end position="278"/>
    </location>
</feature>
<dbReference type="AlphaFoldDB" id="A0A2S5TH88"/>